<accession>A0A4R2PYC3</accession>
<dbReference type="Proteomes" id="UP000294835">
    <property type="component" value="Unassembled WGS sequence"/>
</dbReference>
<reference evidence="1 2" key="1">
    <citation type="submission" date="2019-03" db="EMBL/GenBank/DDBJ databases">
        <title>Genomic Encyclopedia of Type Strains, Phase IV (KMG-IV): sequencing the most valuable type-strain genomes for metagenomic binning, comparative biology and taxonomic classification.</title>
        <authorList>
            <person name="Goeker M."/>
        </authorList>
    </citation>
    <scope>NUCLEOTIDE SEQUENCE [LARGE SCALE GENOMIC DNA]</scope>
    <source>
        <strain evidence="1 2">DSM 18063</strain>
    </source>
</reference>
<organism evidence="1 2">
    <name type="scientific">Rhodovulum marinum</name>
    <dbReference type="NCBI Taxonomy" id="320662"/>
    <lineage>
        <taxon>Bacteria</taxon>
        <taxon>Pseudomonadati</taxon>
        <taxon>Pseudomonadota</taxon>
        <taxon>Alphaproteobacteria</taxon>
        <taxon>Rhodobacterales</taxon>
        <taxon>Paracoccaceae</taxon>
        <taxon>Rhodovulum</taxon>
    </lineage>
</organism>
<comment type="caution">
    <text evidence="1">The sequence shown here is derived from an EMBL/GenBank/DDBJ whole genome shotgun (WGS) entry which is preliminary data.</text>
</comment>
<proteinExistence type="predicted"/>
<dbReference type="EMBL" id="SLXP01000008">
    <property type="protein sequence ID" value="TCP40188.1"/>
    <property type="molecule type" value="Genomic_DNA"/>
</dbReference>
<keyword evidence="2" id="KW-1185">Reference proteome</keyword>
<gene>
    <name evidence="1" type="ORF">EV662_10862</name>
</gene>
<sequence length="198" mass="21824">MRRAPETGTGTWAPRAHLFDVNTLRRIRDFLAAHAPGFARIEAVNPAFERLQVRATLAFDAFRDDGAMARRVNAEIARYLSVWTAPPAMARFGWSLNARALCAHIEAFDFVRGVTDFSVLHLSGDDDGTYALLDTAQSDGRGPHGPAIRPARPWSLPLSVRDHALATAPEIRPEDPVQSGIGRLSIGDMFIVRQRTNP</sequence>
<evidence type="ECO:0000313" key="1">
    <source>
        <dbReference type="EMBL" id="TCP40188.1"/>
    </source>
</evidence>
<name>A0A4R2PYC3_9RHOB</name>
<dbReference type="AlphaFoldDB" id="A0A4R2PYC3"/>
<evidence type="ECO:0000313" key="2">
    <source>
        <dbReference type="Proteomes" id="UP000294835"/>
    </source>
</evidence>
<protein>
    <submittedName>
        <fullName evidence="1">Uncharacterized protein</fullName>
    </submittedName>
</protein>